<dbReference type="InterPro" id="IPR021145">
    <property type="entry name" value="Portal_protein_SPP1_Gp6-like"/>
</dbReference>
<name>A0ABT4X860_9BACI</name>
<gene>
    <name evidence="2" type="ORF">PJ311_18155</name>
</gene>
<reference evidence="2 3" key="1">
    <citation type="submission" date="2023-01" db="EMBL/GenBank/DDBJ databases">
        <title>Bacillus changyiensis sp. nov., isolated from a coastal deposit.</title>
        <authorList>
            <person name="Xiao G."/>
            <person name="Lai Q."/>
            <person name="Hu Z."/>
            <person name="Shao Z."/>
        </authorList>
    </citation>
    <scope>NUCLEOTIDE SEQUENCE [LARGE SCALE GENOMIC DNA]</scope>
    <source>
        <strain evidence="2 3">CLL-7-23</strain>
    </source>
</reference>
<keyword evidence="3" id="KW-1185">Reference proteome</keyword>
<feature type="region of interest" description="Disordered" evidence="1">
    <location>
        <begin position="439"/>
        <end position="473"/>
    </location>
</feature>
<dbReference type="NCBIfam" id="TIGR01538">
    <property type="entry name" value="portal_SPP1"/>
    <property type="match status" value="1"/>
</dbReference>
<protein>
    <submittedName>
        <fullName evidence="2">Phage portal protein</fullName>
    </submittedName>
</protein>
<sequence>MIQFIDQIKANGITPELISKIIDEHKADHDRMKNLYDRYKAEVNGVPILQRKAIDYEDFETGRMKRIDHKVNNKLNNSFDSDIIDTKVGYLFGHPIAYEFDNKTEPGTDSPVKQQIEDFNLRNHVSDEDSEWGKMATICGYGARLAYVDTEGNERIKNIDPWEVVFLTDDNIHEPDFALRYYETYNGQIKAEFYDDTTIHYFSTKDSSAFTLDRTQPHMFEGCPLFGLANNKELKGDAEKVLSLIDAYDRTLSDASNEIEQYRLAYLILKGLGADDETLERLKETGILELFDEKDDVSYLTKDINDAIIENHLDRLEENILRFAKSVNFSDESFGGNITGVAMKYKLMALENKCITMERKMTAALRYQYKIIFSAWGKKGIAKPDDYLKVWFGFKRNLPANILEEAQTTASLKGLVSEETRLSLLSFVDDVQYELEKMQEEQDEYTQHLSPLDDDSKDQSHQGGEQNEEPGRS</sequence>
<dbReference type="RefSeq" id="WP_271342281.1">
    <property type="nucleotide sequence ID" value="NZ_JAQKAB010000018.1"/>
</dbReference>
<evidence type="ECO:0000313" key="3">
    <source>
        <dbReference type="Proteomes" id="UP001211894"/>
    </source>
</evidence>
<accession>A0ABT4X860</accession>
<dbReference type="InterPro" id="IPR006428">
    <property type="entry name" value="Portal_SPP1-type"/>
</dbReference>
<organism evidence="2 3">
    <name type="scientific">Bacillus changyiensis</name>
    <dbReference type="NCBI Taxonomy" id="3004103"/>
    <lineage>
        <taxon>Bacteria</taxon>
        <taxon>Bacillati</taxon>
        <taxon>Bacillota</taxon>
        <taxon>Bacilli</taxon>
        <taxon>Bacillales</taxon>
        <taxon>Bacillaceae</taxon>
        <taxon>Bacillus</taxon>
    </lineage>
</organism>
<dbReference type="Proteomes" id="UP001211894">
    <property type="component" value="Unassembled WGS sequence"/>
</dbReference>
<evidence type="ECO:0000256" key="1">
    <source>
        <dbReference type="SAM" id="MobiDB-lite"/>
    </source>
</evidence>
<dbReference type="Pfam" id="PF05133">
    <property type="entry name" value="SPP1_portal"/>
    <property type="match status" value="1"/>
</dbReference>
<proteinExistence type="predicted"/>
<evidence type="ECO:0000313" key="2">
    <source>
        <dbReference type="EMBL" id="MDA7028464.1"/>
    </source>
</evidence>
<dbReference type="EMBL" id="JAQKAB010000018">
    <property type="protein sequence ID" value="MDA7028464.1"/>
    <property type="molecule type" value="Genomic_DNA"/>
</dbReference>
<comment type="caution">
    <text evidence="2">The sequence shown here is derived from an EMBL/GenBank/DDBJ whole genome shotgun (WGS) entry which is preliminary data.</text>
</comment>